<feature type="compositionally biased region" description="Low complexity" evidence="1">
    <location>
        <begin position="61"/>
        <end position="83"/>
    </location>
</feature>
<evidence type="ECO:0000256" key="2">
    <source>
        <dbReference type="SAM" id="SignalP"/>
    </source>
</evidence>
<sequence length="189" mass="18955">MIRGLKFVLPAVIAGAALLATPLLAQVQSQPLPPPSGTPQVPQTTTTPSTPPAAPAPSAPAPTVKTDPPKAPTAGTKPAAKPTQASNACPEEKVDINSATTDTLKKLPQIGVQRSNAIVRARPYAAPEDLLKKKVLKKAAYDKIKSCITASGVAASVTPASAKGSAPAAKPSAPATPVPLPAPAPKPAQ</sequence>
<evidence type="ECO:0000256" key="1">
    <source>
        <dbReference type="SAM" id="MobiDB-lite"/>
    </source>
</evidence>
<evidence type="ECO:0000313" key="4">
    <source>
        <dbReference type="Proteomes" id="UP000321638"/>
    </source>
</evidence>
<feature type="signal peptide" evidence="2">
    <location>
        <begin position="1"/>
        <end position="25"/>
    </location>
</feature>
<comment type="caution">
    <text evidence="3">The sequence shown here is derived from an EMBL/GenBank/DDBJ whole genome shotgun (WGS) entry which is preliminary data.</text>
</comment>
<gene>
    <name evidence="3" type="ORF">FHP25_12435</name>
</gene>
<dbReference type="Gene3D" id="1.10.150.320">
    <property type="entry name" value="Photosystem II 12 kDa extrinsic protein"/>
    <property type="match status" value="1"/>
</dbReference>
<proteinExistence type="predicted"/>
<dbReference type="OrthoDB" id="7376642at2"/>
<feature type="compositionally biased region" description="Pro residues" evidence="1">
    <location>
        <begin position="174"/>
        <end position="189"/>
    </location>
</feature>
<accession>A0A5C8PNL5</accession>
<dbReference type="RefSeq" id="WP_147847266.1">
    <property type="nucleotide sequence ID" value="NZ_VDUZ01000012.1"/>
</dbReference>
<feature type="region of interest" description="Disordered" evidence="1">
    <location>
        <begin position="30"/>
        <end position="103"/>
    </location>
</feature>
<dbReference type="EMBL" id="VDUZ01000012">
    <property type="protein sequence ID" value="TXL75905.1"/>
    <property type="molecule type" value="Genomic_DNA"/>
</dbReference>
<dbReference type="Proteomes" id="UP000321638">
    <property type="component" value="Unassembled WGS sequence"/>
</dbReference>
<evidence type="ECO:0000313" key="3">
    <source>
        <dbReference type="EMBL" id="TXL75905.1"/>
    </source>
</evidence>
<reference evidence="3 4" key="1">
    <citation type="submission" date="2019-06" db="EMBL/GenBank/DDBJ databases">
        <title>New taxonomy in bacterial strain CC-CFT640, isolated from vineyard.</title>
        <authorList>
            <person name="Lin S.-Y."/>
            <person name="Tsai C.-F."/>
            <person name="Young C.-C."/>
        </authorList>
    </citation>
    <scope>NUCLEOTIDE SEQUENCE [LARGE SCALE GENOMIC DNA]</scope>
    <source>
        <strain evidence="3 4">CC-CFT640</strain>
    </source>
</reference>
<feature type="region of interest" description="Disordered" evidence="1">
    <location>
        <begin position="158"/>
        <end position="189"/>
    </location>
</feature>
<feature type="compositionally biased region" description="Low complexity" evidence="1">
    <location>
        <begin position="38"/>
        <end position="48"/>
    </location>
</feature>
<feature type="chain" id="PRO_5022950093" description="Helix-hairpin-helix domain-containing protein" evidence="2">
    <location>
        <begin position="26"/>
        <end position="189"/>
    </location>
</feature>
<dbReference type="SUPFAM" id="SSF81585">
    <property type="entry name" value="PsbU/PolX domain-like"/>
    <property type="match status" value="1"/>
</dbReference>
<dbReference type="Pfam" id="PF12836">
    <property type="entry name" value="HHH_3"/>
    <property type="match status" value="1"/>
</dbReference>
<dbReference type="AlphaFoldDB" id="A0A5C8PNL5"/>
<name>A0A5C8PNL5_9HYPH</name>
<feature type="compositionally biased region" description="Pro residues" evidence="1">
    <location>
        <begin position="49"/>
        <end position="60"/>
    </location>
</feature>
<protein>
    <recommendedName>
        <fullName evidence="5">Helix-hairpin-helix domain-containing protein</fullName>
    </recommendedName>
</protein>
<feature type="compositionally biased region" description="Low complexity" evidence="1">
    <location>
        <begin position="158"/>
        <end position="173"/>
    </location>
</feature>
<keyword evidence="4" id="KW-1185">Reference proteome</keyword>
<keyword evidence="2" id="KW-0732">Signal</keyword>
<evidence type="ECO:0008006" key="5">
    <source>
        <dbReference type="Google" id="ProtNLM"/>
    </source>
</evidence>
<organism evidence="3 4">
    <name type="scientific">Vineibacter terrae</name>
    <dbReference type="NCBI Taxonomy" id="2586908"/>
    <lineage>
        <taxon>Bacteria</taxon>
        <taxon>Pseudomonadati</taxon>
        <taxon>Pseudomonadota</taxon>
        <taxon>Alphaproteobacteria</taxon>
        <taxon>Hyphomicrobiales</taxon>
        <taxon>Vineibacter</taxon>
    </lineage>
</organism>